<evidence type="ECO:0000313" key="4">
    <source>
        <dbReference type="Proteomes" id="UP000749040"/>
    </source>
</evidence>
<dbReference type="PRINTS" id="PR00385">
    <property type="entry name" value="P450"/>
</dbReference>
<keyword evidence="2" id="KW-0503">Monooxygenase</keyword>
<reference evidence="3 4" key="1">
    <citation type="submission" date="2021-01" db="EMBL/GenBank/DDBJ databases">
        <title>Streptomyces acididurans sp. nov., isolated from a peat swamp forest soil.</title>
        <authorList>
            <person name="Chantavorakit T."/>
            <person name="Duangmal K."/>
        </authorList>
    </citation>
    <scope>NUCLEOTIDE SEQUENCE [LARGE SCALE GENOMIC DNA]</scope>
    <source>
        <strain evidence="3 4">KK5PA1</strain>
    </source>
</reference>
<dbReference type="InterPro" id="IPR001128">
    <property type="entry name" value="Cyt_P450"/>
</dbReference>
<name>A0ABS2U536_9ACTN</name>
<evidence type="ECO:0000313" key="3">
    <source>
        <dbReference type="EMBL" id="MBM9510737.1"/>
    </source>
</evidence>
<dbReference type="Pfam" id="PF00067">
    <property type="entry name" value="p450"/>
    <property type="match status" value="1"/>
</dbReference>
<dbReference type="InterPro" id="IPR036396">
    <property type="entry name" value="Cyt_P450_sf"/>
</dbReference>
<dbReference type="PANTHER" id="PTHR46696:SF1">
    <property type="entry name" value="CYTOCHROME P450 YJIB-RELATED"/>
    <property type="match status" value="1"/>
</dbReference>
<accession>A0ABS2U536</accession>
<keyword evidence="4" id="KW-1185">Reference proteome</keyword>
<protein>
    <submittedName>
        <fullName evidence="3">Cytochrome P450</fullName>
    </submittedName>
</protein>
<dbReference type="Gene3D" id="1.10.630.10">
    <property type="entry name" value="Cytochrome P450"/>
    <property type="match status" value="1"/>
</dbReference>
<dbReference type="PRINTS" id="PR00359">
    <property type="entry name" value="BP450"/>
</dbReference>
<comment type="caution">
    <text evidence="3">The sequence shown here is derived from an EMBL/GenBank/DDBJ whole genome shotgun (WGS) entry which is preliminary data.</text>
</comment>
<dbReference type="RefSeq" id="WP_205365235.1">
    <property type="nucleotide sequence ID" value="NZ_JADKYB010000050.1"/>
</dbReference>
<evidence type="ECO:0000256" key="2">
    <source>
        <dbReference type="RuleBase" id="RU000461"/>
    </source>
</evidence>
<dbReference type="Proteomes" id="UP000749040">
    <property type="component" value="Unassembled WGS sequence"/>
</dbReference>
<dbReference type="InterPro" id="IPR017972">
    <property type="entry name" value="Cyt_P450_CS"/>
</dbReference>
<dbReference type="InterPro" id="IPR002397">
    <property type="entry name" value="Cyt_P450_B"/>
</dbReference>
<keyword evidence="2" id="KW-0349">Heme</keyword>
<sequence length="414" mass="45068">MNDREPQWTAGGPDIDLADPAFYTGCDYPAVWQQARRSHPIAWSRSARAGDFWSVTTHALGSRVAKQSALFSSARGMRLGAAEAGVGAAANRMLVVSDSDAHRRIRSALSGWFTGRAVAALQDRLAAHVDELVRTLVERGTPIDVRTELAETIPTWVLFEMLDIPGPDRAELAGLTGAAFDETDLSEAAAARRAGAHAQIFGYFHQLLQRRRAAPGSDIISSLAVADGEGKRLDDVEILLNCNGLMNGGLETTPHAVTGAVLAFARDPRAWRRLAAEQRLIDGAIDEILRVTSPPMHIMRTATADTELGGATIRAHDRVVVWLPSCNWDESVFDDPRTLSLDRQGASHLSFGAGPHYCIGAVLARMELRCWLRAMLRYVERIEVTGPVRRQASTFLHGLSELKATFVPAHGRSV</sequence>
<keyword evidence="2" id="KW-0560">Oxidoreductase</keyword>
<evidence type="ECO:0000256" key="1">
    <source>
        <dbReference type="ARBA" id="ARBA00010617"/>
    </source>
</evidence>
<dbReference type="PROSITE" id="PS00086">
    <property type="entry name" value="CYTOCHROME_P450"/>
    <property type="match status" value="1"/>
</dbReference>
<dbReference type="SUPFAM" id="SSF48264">
    <property type="entry name" value="Cytochrome P450"/>
    <property type="match status" value="1"/>
</dbReference>
<gene>
    <name evidence="3" type="ORF">ITX44_40510</name>
</gene>
<keyword evidence="2" id="KW-0408">Iron</keyword>
<proteinExistence type="inferred from homology"/>
<dbReference type="EMBL" id="JADKYB010000050">
    <property type="protein sequence ID" value="MBM9510737.1"/>
    <property type="molecule type" value="Genomic_DNA"/>
</dbReference>
<dbReference type="PANTHER" id="PTHR46696">
    <property type="entry name" value="P450, PUTATIVE (EUROFUNG)-RELATED"/>
    <property type="match status" value="1"/>
</dbReference>
<organism evidence="3 4">
    <name type="scientific">Actinacidiphila acididurans</name>
    <dbReference type="NCBI Taxonomy" id="2784346"/>
    <lineage>
        <taxon>Bacteria</taxon>
        <taxon>Bacillati</taxon>
        <taxon>Actinomycetota</taxon>
        <taxon>Actinomycetes</taxon>
        <taxon>Kitasatosporales</taxon>
        <taxon>Streptomycetaceae</taxon>
        <taxon>Actinacidiphila</taxon>
    </lineage>
</organism>
<keyword evidence="2" id="KW-0479">Metal-binding</keyword>
<comment type="similarity">
    <text evidence="1 2">Belongs to the cytochrome P450 family.</text>
</comment>